<evidence type="ECO:0000313" key="3">
    <source>
        <dbReference type="Proteomes" id="UP000006461"/>
    </source>
</evidence>
<keyword evidence="3" id="KW-1185">Reference proteome</keyword>
<dbReference type="Proteomes" id="UP000006461">
    <property type="component" value="Chromosome"/>
</dbReference>
<proteinExistence type="predicted"/>
<evidence type="ECO:0000313" key="2">
    <source>
        <dbReference type="EMBL" id="CCH85947.1"/>
    </source>
</evidence>
<gene>
    <name evidence="2" type="ordered locus">MODMU_0489</name>
</gene>
<dbReference type="KEGG" id="mmar:MODMU_0489"/>
<evidence type="ECO:0000256" key="1">
    <source>
        <dbReference type="SAM" id="MobiDB-lite"/>
    </source>
</evidence>
<reference evidence="2 3" key="1">
    <citation type="journal article" date="2012" name="J. Bacteriol.">
        <title>Genome Sequence of Radiation-Resistant Modestobacter marinus Strain BC501, a Representative Actinobacterium That Thrives on Calcareous Stone Surfaces.</title>
        <authorList>
            <person name="Normand P."/>
            <person name="Gury J."/>
            <person name="Pujic P."/>
            <person name="Chouaia B."/>
            <person name="Crotti E."/>
            <person name="Brusetti L."/>
            <person name="Daffonchio D."/>
            <person name="Vacherie B."/>
            <person name="Barbe V."/>
            <person name="Medigue C."/>
            <person name="Calteau A."/>
            <person name="Ghodhbane-Gtari F."/>
            <person name="Essoussi I."/>
            <person name="Nouioui I."/>
            <person name="Abbassi-Ghozzi I."/>
            <person name="Gtari M."/>
        </authorList>
    </citation>
    <scope>NUCLEOTIDE SEQUENCE [LARGE SCALE GENOMIC DNA]</scope>
    <source>
        <strain evidence="3">BC 501</strain>
    </source>
</reference>
<dbReference type="EMBL" id="FO203431">
    <property type="protein sequence ID" value="CCH85947.1"/>
    <property type="molecule type" value="Genomic_DNA"/>
</dbReference>
<sequence>MIRLRDGVLAGPQPTTRSDASRTPWHLHRYSYAGADSFSGSSLYRCRCGVVRPAI</sequence>
<name>I4ERD4_MODI5</name>
<feature type="region of interest" description="Disordered" evidence="1">
    <location>
        <begin position="1"/>
        <end position="21"/>
    </location>
</feature>
<dbReference type="STRING" id="477641.MODMU_0489"/>
<protein>
    <submittedName>
        <fullName evidence="2">Uncharacterized protein</fullName>
    </submittedName>
</protein>
<dbReference type="AlphaFoldDB" id="I4ERD4"/>
<accession>I4ERD4</accession>
<organism evidence="2 3">
    <name type="scientific">Modestobacter italicus (strain DSM 44449 / CECT 9708 / BC 501)</name>
    <dbReference type="NCBI Taxonomy" id="2732864"/>
    <lineage>
        <taxon>Bacteria</taxon>
        <taxon>Bacillati</taxon>
        <taxon>Actinomycetota</taxon>
        <taxon>Actinomycetes</taxon>
        <taxon>Geodermatophilales</taxon>
        <taxon>Geodermatophilaceae</taxon>
        <taxon>Modestobacter</taxon>
    </lineage>
</organism>
<dbReference type="HOGENOM" id="CLU_3027329_0_0_11"/>